<dbReference type="EMBL" id="CH916380">
    <property type="protein sequence ID" value="EDV90918.1"/>
    <property type="molecule type" value="Genomic_DNA"/>
</dbReference>
<dbReference type="InParanoid" id="B4JZQ2"/>
<proteinExistence type="predicted"/>
<dbReference type="GO" id="GO:0007165">
    <property type="term" value="P:signal transduction"/>
    <property type="evidence" value="ECO:0007669"/>
    <property type="project" value="InterPro"/>
</dbReference>
<dbReference type="AlphaFoldDB" id="B4JZQ2"/>
<feature type="domain" description="Rho-GAP" evidence="2">
    <location>
        <begin position="1"/>
        <end position="190"/>
    </location>
</feature>
<dbReference type="Pfam" id="PF00620">
    <property type="entry name" value="RhoGAP"/>
    <property type="match status" value="1"/>
</dbReference>
<dbReference type="OrthoDB" id="10024839at2759"/>
<dbReference type="Gene3D" id="1.10.555.10">
    <property type="entry name" value="Rho GTPase activation protein"/>
    <property type="match status" value="1"/>
</dbReference>
<dbReference type="eggNOG" id="KOG2710">
    <property type="taxonomic scope" value="Eukaryota"/>
</dbReference>
<dbReference type="Proteomes" id="UP000001070">
    <property type="component" value="Unassembled WGS sequence"/>
</dbReference>
<organism evidence="4">
    <name type="scientific">Drosophila grimshawi</name>
    <name type="common">Hawaiian fruit fly</name>
    <name type="synonym">Idiomyia grimshawi</name>
    <dbReference type="NCBI Taxonomy" id="7222"/>
    <lineage>
        <taxon>Eukaryota</taxon>
        <taxon>Metazoa</taxon>
        <taxon>Ecdysozoa</taxon>
        <taxon>Arthropoda</taxon>
        <taxon>Hexapoda</taxon>
        <taxon>Insecta</taxon>
        <taxon>Pterygota</taxon>
        <taxon>Neoptera</taxon>
        <taxon>Endopterygota</taxon>
        <taxon>Diptera</taxon>
        <taxon>Brachycera</taxon>
        <taxon>Muscomorpha</taxon>
        <taxon>Ephydroidea</taxon>
        <taxon>Drosophilidae</taxon>
        <taxon>Drosophila</taxon>
        <taxon>Hawaiian Drosophila</taxon>
    </lineage>
</organism>
<keyword evidence="4" id="KW-1185">Reference proteome</keyword>
<name>B4JZQ2_DROGR</name>
<accession>B4JZQ2</accession>
<dbReference type="SMR" id="B4JZQ2"/>
<dbReference type="InterPro" id="IPR000198">
    <property type="entry name" value="RhoGAP_dom"/>
</dbReference>
<dbReference type="InterPro" id="IPR008936">
    <property type="entry name" value="Rho_GTPase_activation_prot"/>
</dbReference>
<dbReference type="PhylomeDB" id="B4JZQ2"/>
<protein>
    <submittedName>
        <fullName evidence="3">GH23982</fullName>
    </submittedName>
</protein>
<dbReference type="SMART" id="SM00324">
    <property type="entry name" value="RhoGAP"/>
    <property type="match status" value="1"/>
</dbReference>
<evidence type="ECO:0000313" key="4">
    <source>
        <dbReference type="Proteomes" id="UP000001070"/>
    </source>
</evidence>
<dbReference type="InterPro" id="IPR037863">
    <property type="entry name" value="RHOGAP6/36"/>
</dbReference>
<dbReference type="PANTHER" id="PTHR12635:SF7">
    <property type="entry name" value="RHO GTPASE ACTIVATING PROTEIN 6-RELATED"/>
    <property type="match status" value="1"/>
</dbReference>
<dbReference type="SUPFAM" id="SSF48350">
    <property type="entry name" value="GTPase activation domain, GAP"/>
    <property type="match status" value="1"/>
</dbReference>
<evidence type="ECO:0000256" key="1">
    <source>
        <dbReference type="ARBA" id="ARBA00022468"/>
    </source>
</evidence>
<dbReference type="PANTHER" id="PTHR12635">
    <property type="entry name" value="RHO-GTPASE-ACTIVATING PROTEIN 6 FAMILY MEMBER"/>
    <property type="match status" value="1"/>
</dbReference>
<dbReference type="HOGENOM" id="CLU_1036419_0_0_1"/>
<dbReference type="GO" id="GO:0005096">
    <property type="term" value="F:GTPase activator activity"/>
    <property type="evidence" value="ECO:0007669"/>
    <property type="project" value="UniProtKB-KW"/>
</dbReference>
<reference evidence="3 4" key="1">
    <citation type="journal article" date="2007" name="Nature">
        <title>Evolution of genes and genomes on the Drosophila phylogeny.</title>
        <authorList>
            <consortium name="Drosophila 12 Genomes Consortium"/>
            <person name="Clark A.G."/>
            <person name="Eisen M.B."/>
            <person name="Smith D.R."/>
            <person name="Bergman C.M."/>
            <person name="Oliver B."/>
            <person name="Markow T.A."/>
            <person name="Kaufman T.C."/>
            <person name="Kellis M."/>
            <person name="Gelbart W."/>
            <person name="Iyer V.N."/>
            <person name="Pollard D.A."/>
            <person name="Sackton T.B."/>
            <person name="Larracuente A.M."/>
            <person name="Singh N.D."/>
            <person name="Abad J.P."/>
            <person name="Abt D.N."/>
            <person name="Adryan B."/>
            <person name="Aguade M."/>
            <person name="Akashi H."/>
            <person name="Anderson W.W."/>
            <person name="Aquadro C.F."/>
            <person name="Ardell D.H."/>
            <person name="Arguello R."/>
            <person name="Artieri C.G."/>
            <person name="Barbash D.A."/>
            <person name="Barker D."/>
            <person name="Barsanti P."/>
            <person name="Batterham P."/>
            <person name="Batzoglou S."/>
            <person name="Begun D."/>
            <person name="Bhutkar A."/>
            <person name="Blanco E."/>
            <person name="Bosak S.A."/>
            <person name="Bradley R.K."/>
            <person name="Brand A.D."/>
            <person name="Brent M.R."/>
            <person name="Brooks A.N."/>
            <person name="Brown R.H."/>
            <person name="Butlin R.K."/>
            <person name="Caggese C."/>
            <person name="Calvi B.R."/>
            <person name="Bernardo de Carvalho A."/>
            <person name="Caspi A."/>
            <person name="Castrezana S."/>
            <person name="Celniker S.E."/>
            <person name="Chang J.L."/>
            <person name="Chapple C."/>
            <person name="Chatterji S."/>
            <person name="Chinwalla A."/>
            <person name="Civetta A."/>
            <person name="Clifton S.W."/>
            <person name="Comeron J.M."/>
            <person name="Costello J.C."/>
            <person name="Coyne J.A."/>
            <person name="Daub J."/>
            <person name="David R.G."/>
            <person name="Delcher A.L."/>
            <person name="Delehaunty K."/>
            <person name="Do C.B."/>
            <person name="Ebling H."/>
            <person name="Edwards K."/>
            <person name="Eickbush T."/>
            <person name="Evans J.D."/>
            <person name="Filipski A."/>
            <person name="Findeiss S."/>
            <person name="Freyhult E."/>
            <person name="Fulton L."/>
            <person name="Fulton R."/>
            <person name="Garcia A.C."/>
            <person name="Gardiner A."/>
            <person name="Garfield D.A."/>
            <person name="Garvin B.E."/>
            <person name="Gibson G."/>
            <person name="Gilbert D."/>
            <person name="Gnerre S."/>
            <person name="Godfrey J."/>
            <person name="Good R."/>
            <person name="Gotea V."/>
            <person name="Gravely B."/>
            <person name="Greenberg A.J."/>
            <person name="Griffiths-Jones S."/>
            <person name="Gross S."/>
            <person name="Guigo R."/>
            <person name="Gustafson E.A."/>
            <person name="Haerty W."/>
            <person name="Hahn M.W."/>
            <person name="Halligan D.L."/>
            <person name="Halpern A.L."/>
            <person name="Halter G.M."/>
            <person name="Han M.V."/>
            <person name="Heger A."/>
            <person name="Hillier L."/>
            <person name="Hinrichs A.S."/>
            <person name="Holmes I."/>
            <person name="Hoskins R.A."/>
            <person name="Hubisz M.J."/>
            <person name="Hultmark D."/>
            <person name="Huntley M.A."/>
            <person name="Jaffe D.B."/>
            <person name="Jagadeeshan S."/>
            <person name="Jeck W.R."/>
            <person name="Johnson J."/>
            <person name="Jones C.D."/>
            <person name="Jordan W.C."/>
            <person name="Karpen G.H."/>
            <person name="Kataoka E."/>
            <person name="Keightley P.D."/>
            <person name="Kheradpour P."/>
            <person name="Kirkness E.F."/>
            <person name="Koerich L.B."/>
            <person name="Kristiansen K."/>
            <person name="Kudrna D."/>
            <person name="Kulathinal R.J."/>
            <person name="Kumar S."/>
            <person name="Kwok R."/>
            <person name="Lander E."/>
            <person name="Langley C.H."/>
            <person name="Lapoint R."/>
            <person name="Lazzaro B.P."/>
            <person name="Lee S.J."/>
            <person name="Levesque L."/>
            <person name="Li R."/>
            <person name="Lin C.F."/>
            <person name="Lin M.F."/>
            <person name="Lindblad-Toh K."/>
            <person name="Llopart A."/>
            <person name="Long M."/>
            <person name="Low L."/>
            <person name="Lozovsky E."/>
            <person name="Lu J."/>
            <person name="Luo M."/>
            <person name="Machado C.A."/>
            <person name="Makalowski W."/>
            <person name="Marzo M."/>
            <person name="Matsuda M."/>
            <person name="Matzkin L."/>
            <person name="McAllister B."/>
            <person name="McBride C.S."/>
            <person name="McKernan B."/>
            <person name="McKernan K."/>
            <person name="Mendez-Lago M."/>
            <person name="Minx P."/>
            <person name="Mollenhauer M.U."/>
            <person name="Montooth K."/>
            <person name="Mount S.M."/>
            <person name="Mu X."/>
            <person name="Myers E."/>
            <person name="Negre B."/>
            <person name="Newfeld S."/>
            <person name="Nielsen R."/>
            <person name="Noor M.A."/>
            <person name="O'Grady P."/>
            <person name="Pachter L."/>
            <person name="Papaceit M."/>
            <person name="Parisi M.J."/>
            <person name="Parisi M."/>
            <person name="Parts L."/>
            <person name="Pedersen J.S."/>
            <person name="Pesole G."/>
            <person name="Phillippy A.M."/>
            <person name="Ponting C.P."/>
            <person name="Pop M."/>
            <person name="Porcelli D."/>
            <person name="Powell J.R."/>
            <person name="Prohaska S."/>
            <person name="Pruitt K."/>
            <person name="Puig M."/>
            <person name="Quesneville H."/>
            <person name="Ram K.R."/>
            <person name="Rand D."/>
            <person name="Rasmussen M.D."/>
            <person name="Reed L.K."/>
            <person name="Reenan R."/>
            <person name="Reily A."/>
            <person name="Remington K.A."/>
            <person name="Rieger T.T."/>
            <person name="Ritchie M.G."/>
            <person name="Robin C."/>
            <person name="Rogers Y.H."/>
            <person name="Rohde C."/>
            <person name="Rozas J."/>
            <person name="Rubenfield M.J."/>
            <person name="Ruiz A."/>
            <person name="Russo S."/>
            <person name="Salzberg S.L."/>
            <person name="Sanchez-Gracia A."/>
            <person name="Saranga D.J."/>
            <person name="Sato H."/>
            <person name="Schaeffer S.W."/>
            <person name="Schatz M.C."/>
            <person name="Schlenke T."/>
            <person name="Schwartz R."/>
            <person name="Segarra C."/>
            <person name="Singh R.S."/>
            <person name="Sirot L."/>
            <person name="Sirota M."/>
            <person name="Sisneros N.B."/>
            <person name="Smith C.D."/>
            <person name="Smith T.F."/>
            <person name="Spieth J."/>
            <person name="Stage D.E."/>
            <person name="Stark A."/>
            <person name="Stephan W."/>
            <person name="Strausberg R.L."/>
            <person name="Strempel S."/>
            <person name="Sturgill D."/>
            <person name="Sutton G."/>
            <person name="Sutton G.G."/>
            <person name="Tao W."/>
            <person name="Teichmann S."/>
            <person name="Tobari Y.N."/>
            <person name="Tomimura Y."/>
            <person name="Tsolas J.M."/>
            <person name="Valente V.L."/>
            <person name="Venter E."/>
            <person name="Venter J.C."/>
            <person name="Vicario S."/>
            <person name="Vieira F.G."/>
            <person name="Vilella A.J."/>
            <person name="Villasante A."/>
            <person name="Walenz B."/>
            <person name="Wang J."/>
            <person name="Wasserman M."/>
            <person name="Watts T."/>
            <person name="Wilson D."/>
            <person name="Wilson R.K."/>
            <person name="Wing R.A."/>
            <person name="Wolfner M.F."/>
            <person name="Wong A."/>
            <person name="Wong G.K."/>
            <person name="Wu C.I."/>
            <person name="Wu G."/>
            <person name="Yamamoto D."/>
            <person name="Yang H.P."/>
            <person name="Yang S.P."/>
            <person name="Yorke J.A."/>
            <person name="Yoshida K."/>
            <person name="Zdobnov E."/>
            <person name="Zhang P."/>
            <person name="Zhang Y."/>
            <person name="Zimin A.V."/>
            <person name="Baldwin J."/>
            <person name="Abdouelleil A."/>
            <person name="Abdulkadir J."/>
            <person name="Abebe A."/>
            <person name="Abera B."/>
            <person name="Abreu J."/>
            <person name="Acer S.C."/>
            <person name="Aftuck L."/>
            <person name="Alexander A."/>
            <person name="An P."/>
            <person name="Anderson E."/>
            <person name="Anderson S."/>
            <person name="Arachi H."/>
            <person name="Azer M."/>
            <person name="Bachantsang P."/>
            <person name="Barry A."/>
            <person name="Bayul T."/>
            <person name="Berlin A."/>
            <person name="Bessette D."/>
            <person name="Bloom T."/>
            <person name="Blye J."/>
            <person name="Boguslavskiy L."/>
            <person name="Bonnet C."/>
            <person name="Boukhgalter B."/>
            <person name="Bourzgui I."/>
            <person name="Brown A."/>
            <person name="Cahill P."/>
            <person name="Channer S."/>
            <person name="Cheshatsang Y."/>
            <person name="Chuda L."/>
            <person name="Citroen M."/>
            <person name="Collymore A."/>
            <person name="Cooke P."/>
            <person name="Costello M."/>
            <person name="D'Aco K."/>
            <person name="Daza R."/>
            <person name="De Haan G."/>
            <person name="DeGray S."/>
            <person name="DeMaso C."/>
            <person name="Dhargay N."/>
            <person name="Dooley K."/>
            <person name="Dooley E."/>
            <person name="Doricent M."/>
            <person name="Dorje P."/>
            <person name="Dorjee K."/>
            <person name="Dupes A."/>
            <person name="Elong R."/>
            <person name="Falk J."/>
            <person name="Farina A."/>
            <person name="Faro S."/>
            <person name="Ferguson D."/>
            <person name="Fisher S."/>
            <person name="Foley C.D."/>
            <person name="Franke A."/>
            <person name="Friedrich D."/>
            <person name="Gadbois L."/>
            <person name="Gearin G."/>
            <person name="Gearin C.R."/>
            <person name="Giannoukos G."/>
            <person name="Goode T."/>
            <person name="Graham J."/>
            <person name="Grandbois E."/>
            <person name="Grewal S."/>
            <person name="Gyaltsen K."/>
            <person name="Hafez N."/>
            <person name="Hagos B."/>
            <person name="Hall J."/>
            <person name="Henson C."/>
            <person name="Hollinger A."/>
            <person name="Honan T."/>
            <person name="Huard M.D."/>
            <person name="Hughes L."/>
            <person name="Hurhula B."/>
            <person name="Husby M.E."/>
            <person name="Kamat A."/>
            <person name="Kanga B."/>
            <person name="Kashin S."/>
            <person name="Khazanovich D."/>
            <person name="Kisner P."/>
            <person name="Lance K."/>
            <person name="Lara M."/>
            <person name="Lee W."/>
            <person name="Lennon N."/>
            <person name="Letendre F."/>
            <person name="LeVine R."/>
            <person name="Lipovsky A."/>
            <person name="Liu X."/>
            <person name="Liu J."/>
            <person name="Liu S."/>
            <person name="Lokyitsang T."/>
            <person name="Lokyitsang Y."/>
            <person name="Lubonja R."/>
            <person name="Lui A."/>
            <person name="MacDonald P."/>
            <person name="Magnisalis V."/>
            <person name="Maru K."/>
            <person name="Matthews C."/>
            <person name="McCusker W."/>
            <person name="McDonough S."/>
            <person name="Mehta T."/>
            <person name="Meldrim J."/>
            <person name="Meneus L."/>
            <person name="Mihai O."/>
            <person name="Mihalev A."/>
            <person name="Mihova T."/>
            <person name="Mittelman R."/>
            <person name="Mlenga V."/>
            <person name="Montmayeur A."/>
            <person name="Mulrain L."/>
            <person name="Navidi A."/>
            <person name="Naylor J."/>
            <person name="Negash T."/>
            <person name="Nguyen T."/>
            <person name="Nguyen N."/>
            <person name="Nicol R."/>
            <person name="Norbu C."/>
            <person name="Norbu N."/>
            <person name="Novod N."/>
            <person name="O'Neill B."/>
            <person name="Osman S."/>
            <person name="Markiewicz E."/>
            <person name="Oyono O.L."/>
            <person name="Patti C."/>
            <person name="Phunkhang P."/>
            <person name="Pierre F."/>
            <person name="Priest M."/>
            <person name="Raghuraman S."/>
            <person name="Rege F."/>
            <person name="Reyes R."/>
            <person name="Rise C."/>
            <person name="Rogov P."/>
            <person name="Ross K."/>
            <person name="Ryan E."/>
            <person name="Settipalli S."/>
            <person name="Shea T."/>
            <person name="Sherpa N."/>
            <person name="Shi L."/>
            <person name="Shih D."/>
            <person name="Sparrow T."/>
            <person name="Spaulding J."/>
            <person name="Stalker J."/>
            <person name="Stange-Thomann N."/>
            <person name="Stavropoulos S."/>
            <person name="Stone C."/>
            <person name="Strader C."/>
            <person name="Tesfaye S."/>
            <person name="Thomson T."/>
            <person name="Thoulutsang Y."/>
            <person name="Thoulutsang D."/>
            <person name="Topham K."/>
            <person name="Topping I."/>
            <person name="Tsamla T."/>
            <person name="Vassiliev H."/>
            <person name="Vo A."/>
            <person name="Wangchuk T."/>
            <person name="Wangdi T."/>
            <person name="Weiand M."/>
            <person name="Wilkinson J."/>
            <person name="Wilson A."/>
            <person name="Yadav S."/>
            <person name="Young G."/>
            <person name="Yu Q."/>
            <person name="Zembek L."/>
            <person name="Zhong D."/>
            <person name="Zimmer A."/>
            <person name="Zwirko Z."/>
            <person name="Jaffe D.B."/>
            <person name="Alvarez P."/>
            <person name="Brockman W."/>
            <person name="Butler J."/>
            <person name="Chin C."/>
            <person name="Gnerre S."/>
            <person name="Grabherr M."/>
            <person name="Kleber M."/>
            <person name="Mauceli E."/>
            <person name="MacCallum I."/>
        </authorList>
    </citation>
    <scope>NUCLEOTIDE SEQUENCE [LARGE SCALE GENOMIC DNA]</scope>
    <source>
        <strain evidence="4">Tucson 15287-2541.00</strain>
    </source>
</reference>
<sequence>MLNVPIFVMICIEYLEEHGLQKVGLFRVGTSKKRVKQLRDEFDRNNSMCIPDNTCPHDVATLLKEFLRDLPEPLLCKRLYTAFLETQRIRNRRLQLEAISHLIKLLPIVHRDTLYVLLKFLGNVAAHCDDICARDGTVQVIGNKMDSNNLSTVFAPNILRDSTPKAAEYKEQGNMGDAINVIRYNTLNIYRNINIILMFTFFHRIMIDHCEEIFKVPVEIMDVLYSHMLDTCPEKLYDLIINKVDQSLRYKLYILTYAIYVVFIF</sequence>
<keyword evidence="1" id="KW-0343">GTPase activation</keyword>
<evidence type="ECO:0000313" key="3">
    <source>
        <dbReference type="EMBL" id="EDV90918.1"/>
    </source>
</evidence>
<gene>
    <name evidence="3" type="primary">Dgri\GH23982</name>
    <name evidence="3" type="ORF">Dgri_GH23982</name>
</gene>
<dbReference type="PROSITE" id="PS50238">
    <property type="entry name" value="RHOGAP"/>
    <property type="match status" value="1"/>
</dbReference>
<dbReference type="STRING" id="7222.B4JZQ2"/>
<evidence type="ECO:0000259" key="2">
    <source>
        <dbReference type="PROSITE" id="PS50238"/>
    </source>
</evidence>